<evidence type="ECO:0000256" key="9">
    <source>
        <dbReference type="RuleBase" id="RU362103"/>
    </source>
</evidence>
<dbReference type="InterPro" id="IPR016035">
    <property type="entry name" value="Acyl_Trfase/lysoPLipase"/>
</dbReference>
<keyword evidence="5 8" id="KW-0442">Lipid degradation</keyword>
<evidence type="ECO:0000256" key="3">
    <source>
        <dbReference type="ARBA" id="ARBA00022729"/>
    </source>
</evidence>
<evidence type="ECO:0000313" key="12">
    <source>
        <dbReference type="Proteomes" id="UP001360560"/>
    </source>
</evidence>
<feature type="signal peptide" evidence="9">
    <location>
        <begin position="1"/>
        <end position="20"/>
    </location>
</feature>
<dbReference type="GO" id="GO:0005886">
    <property type="term" value="C:plasma membrane"/>
    <property type="evidence" value="ECO:0007669"/>
    <property type="project" value="TreeGrafter"/>
</dbReference>
<evidence type="ECO:0000256" key="2">
    <source>
        <dbReference type="ARBA" id="ARBA00013274"/>
    </source>
</evidence>
<evidence type="ECO:0000256" key="5">
    <source>
        <dbReference type="ARBA" id="ARBA00022963"/>
    </source>
</evidence>
<feature type="chain" id="PRO_5043101852" description="Lysophospholipase" evidence="9">
    <location>
        <begin position="21"/>
        <end position="592"/>
    </location>
</feature>
<evidence type="ECO:0000256" key="1">
    <source>
        <dbReference type="ARBA" id="ARBA00008780"/>
    </source>
</evidence>
<keyword evidence="3 9" id="KW-0732">Signal</keyword>
<reference evidence="11 12" key="1">
    <citation type="journal article" date="2023" name="Elife">
        <title>Identification of key yeast species and microbe-microbe interactions impacting larval growth of Drosophila in the wild.</title>
        <authorList>
            <person name="Mure A."/>
            <person name="Sugiura Y."/>
            <person name="Maeda R."/>
            <person name="Honda K."/>
            <person name="Sakurai N."/>
            <person name="Takahashi Y."/>
            <person name="Watada M."/>
            <person name="Katoh T."/>
            <person name="Gotoh A."/>
            <person name="Gotoh Y."/>
            <person name="Taniguchi I."/>
            <person name="Nakamura K."/>
            <person name="Hayashi T."/>
            <person name="Katayama T."/>
            <person name="Uemura T."/>
            <person name="Hattori Y."/>
        </authorList>
    </citation>
    <scope>NUCLEOTIDE SEQUENCE [LARGE SCALE GENOMIC DNA]</scope>
    <source>
        <strain evidence="11 12">SC-9</strain>
    </source>
</reference>
<evidence type="ECO:0000259" key="10">
    <source>
        <dbReference type="PROSITE" id="PS51210"/>
    </source>
</evidence>
<proteinExistence type="inferred from homology"/>
<sequence>MIKVFIILQVLLSLVQSAAAEGYAPTTVGCPTTNLLRSSALGLSPEEKSWVSKRDQITRPHLLQFLQTRANLDDDEYFALLNDSNNMKIGLAFSGGGFRAMLAGAGHLSALDGRTNGANEIGLGGLLESSTYISGLSGGNWLVGSLAMNNWTSVQSIIDNEYPIWNLAKPFFEAGGNAYEGVITFLNWMKDIVLKKHAGFTVNFLDVWGRALCDVLFPADNGFGVGVTWSSLQGSAVFTSGNMPFPISVADAVINGRELTPQDSTVIEINPFEFGSWDSSEKAFTKTKYLGIEVENGQPINANACVVGYDNAGFIMGSSSNIFYNLLPTMKDGQLLADGLEVLGDMTYKYLGESRENETYQAIYQPNPFSKNEYSSLDYGIAASDALGLTDGGNDAQEIPFAPLLEPERNIDVVFAFDSSDNTEDKWPNGKSLVASYERQFSSIGSGAAFPYVPTTEVIVEEKLNKKPVFFGCDALNLTSLANVPPLVVYIANRQYSFASNTSTMKASYSDSDKLGMIQNGFETATRNNMTDDSHWATCVGCAVIRRSQERMNKTQSDVCSKCFEEYCWSDKSSLNASSTPVSLGYGNVTTH</sequence>
<dbReference type="FunFam" id="3.40.1090.10:FF:000010">
    <property type="entry name" value="Lysophospholipase"/>
    <property type="match status" value="1"/>
</dbReference>
<dbReference type="GO" id="GO:0046475">
    <property type="term" value="P:glycerophospholipid catabolic process"/>
    <property type="evidence" value="ECO:0007669"/>
    <property type="project" value="TreeGrafter"/>
</dbReference>
<dbReference type="PANTHER" id="PTHR10728">
    <property type="entry name" value="CYTOSOLIC PHOSPHOLIPASE A2"/>
    <property type="match status" value="1"/>
</dbReference>
<name>A0AAV5QSA4_9ASCO</name>
<gene>
    <name evidence="11" type="ORF">DASC09_049260</name>
</gene>
<dbReference type="PROSITE" id="PS51210">
    <property type="entry name" value="PLA2C"/>
    <property type="match status" value="1"/>
</dbReference>
<dbReference type="InterPro" id="IPR002642">
    <property type="entry name" value="LysoPLipase_cat_dom"/>
</dbReference>
<dbReference type="Proteomes" id="UP001360560">
    <property type="component" value="Unassembled WGS sequence"/>
</dbReference>
<keyword evidence="12" id="KW-1185">Reference proteome</keyword>
<keyword evidence="7" id="KW-0325">Glycoprotein</keyword>
<evidence type="ECO:0000256" key="7">
    <source>
        <dbReference type="ARBA" id="ARBA00023180"/>
    </source>
</evidence>
<comment type="caution">
    <text evidence="11">The sequence shown here is derived from an EMBL/GenBank/DDBJ whole genome shotgun (WGS) entry which is preliminary data.</text>
</comment>
<dbReference type="Pfam" id="PF01735">
    <property type="entry name" value="PLA2_B"/>
    <property type="match status" value="1"/>
</dbReference>
<dbReference type="EMBL" id="BTFZ01000012">
    <property type="protein sequence ID" value="GMM37601.1"/>
    <property type="molecule type" value="Genomic_DNA"/>
</dbReference>
<evidence type="ECO:0000256" key="6">
    <source>
        <dbReference type="ARBA" id="ARBA00023098"/>
    </source>
</evidence>
<evidence type="ECO:0000256" key="4">
    <source>
        <dbReference type="ARBA" id="ARBA00022801"/>
    </source>
</evidence>
<dbReference type="Gene3D" id="3.40.1090.10">
    <property type="entry name" value="Cytosolic phospholipase A2 catalytic domain"/>
    <property type="match status" value="1"/>
</dbReference>
<dbReference type="SMART" id="SM00022">
    <property type="entry name" value="PLAc"/>
    <property type="match status" value="1"/>
</dbReference>
<keyword evidence="6 8" id="KW-0443">Lipid metabolism</keyword>
<comment type="catalytic activity">
    <reaction evidence="9">
        <text>a 1-acyl-sn-glycero-3-phosphocholine + H2O = sn-glycerol 3-phosphocholine + a fatty acid + H(+)</text>
        <dbReference type="Rhea" id="RHEA:15177"/>
        <dbReference type="ChEBI" id="CHEBI:15377"/>
        <dbReference type="ChEBI" id="CHEBI:15378"/>
        <dbReference type="ChEBI" id="CHEBI:16870"/>
        <dbReference type="ChEBI" id="CHEBI:28868"/>
        <dbReference type="ChEBI" id="CHEBI:58168"/>
        <dbReference type="EC" id="3.1.1.5"/>
    </reaction>
</comment>
<dbReference type="GO" id="GO:0005576">
    <property type="term" value="C:extracellular region"/>
    <property type="evidence" value="ECO:0007669"/>
    <property type="project" value="TreeGrafter"/>
</dbReference>
<dbReference type="AlphaFoldDB" id="A0AAV5QSA4"/>
<dbReference type="GO" id="GO:0005829">
    <property type="term" value="C:cytosol"/>
    <property type="evidence" value="ECO:0007669"/>
    <property type="project" value="TreeGrafter"/>
</dbReference>
<dbReference type="RefSeq" id="XP_064854597.1">
    <property type="nucleotide sequence ID" value="XM_064998525.1"/>
</dbReference>
<comment type="similarity">
    <text evidence="1 9">Belongs to the lysophospholipase family.</text>
</comment>
<evidence type="ECO:0000313" key="11">
    <source>
        <dbReference type="EMBL" id="GMM37601.1"/>
    </source>
</evidence>
<protein>
    <recommendedName>
        <fullName evidence="2 9">Lysophospholipase</fullName>
        <ecNumber evidence="2 9">3.1.1.5</ecNumber>
    </recommendedName>
</protein>
<dbReference type="GeneID" id="90075576"/>
<accession>A0AAV5QSA4</accession>
<dbReference type="SUPFAM" id="SSF52151">
    <property type="entry name" value="FabD/lysophospholipase-like"/>
    <property type="match status" value="1"/>
</dbReference>
<dbReference type="GO" id="GO:0005783">
    <property type="term" value="C:endoplasmic reticulum"/>
    <property type="evidence" value="ECO:0007669"/>
    <property type="project" value="TreeGrafter"/>
</dbReference>
<organism evidence="11 12">
    <name type="scientific">Saccharomycopsis crataegensis</name>
    <dbReference type="NCBI Taxonomy" id="43959"/>
    <lineage>
        <taxon>Eukaryota</taxon>
        <taxon>Fungi</taxon>
        <taxon>Dikarya</taxon>
        <taxon>Ascomycota</taxon>
        <taxon>Saccharomycotina</taxon>
        <taxon>Saccharomycetes</taxon>
        <taxon>Saccharomycopsidaceae</taxon>
        <taxon>Saccharomycopsis</taxon>
    </lineage>
</organism>
<dbReference type="EC" id="3.1.1.5" evidence="2 9"/>
<evidence type="ECO:0000256" key="8">
    <source>
        <dbReference type="PROSITE-ProRule" id="PRU00555"/>
    </source>
</evidence>
<dbReference type="GO" id="GO:0004622">
    <property type="term" value="F:phosphatidylcholine lysophospholipase activity"/>
    <property type="evidence" value="ECO:0007669"/>
    <property type="project" value="UniProtKB-EC"/>
</dbReference>
<dbReference type="GO" id="GO:0004623">
    <property type="term" value="F:phospholipase A2 activity"/>
    <property type="evidence" value="ECO:0007669"/>
    <property type="project" value="TreeGrafter"/>
</dbReference>
<keyword evidence="4 8" id="KW-0378">Hydrolase</keyword>
<feature type="domain" description="PLA2c" evidence="10">
    <location>
        <begin position="29"/>
        <end position="574"/>
    </location>
</feature>
<dbReference type="PANTHER" id="PTHR10728:SF33">
    <property type="entry name" value="LYSOPHOSPHOLIPASE 1-RELATED"/>
    <property type="match status" value="1"/>
</dbReference>